<dbReference type="PANTHER" id="PTHR30118:SF15">
    <property type="entry name" value="TRANSCRIPTIONAL REGULATORY PROTEIN"/>
    <property type="match status" value="1"/>
</dbReference>
<reference evidence="8 9" key="1">
    <citation type="submission" date="2024-07" db="EMBL/GenBank/DDBJ databases">
        <title>Genomic Encyclopedia of Type Strains, Phase V (KMG-V): Genome sequencing to study the core and pangenomes of soil and plant-associated prokaryotes.</title>
        <authorList>
            <person name="Whitman W."/>
        </authorList>
    </citation>
    <scope>NUCLEOTIDE SEQUENCE [LARGE SCALE GENOMIC DNA]</scope>
    <source>
        <strain evidence="8 9">USDA 415</strain>
    </source>
</reference>
<evidence type="ECO:0000259" key="7">
    <source>
        <dbReference type="PROSITE" id="PS50931"/>
    </source>
</evidence>
<name>A0ABV4FGV7_BRAEL</name>
<dbReference type="InterPro" id="IPR000847">
    <property type="entry name" value="LysR_HTH_N"/>
</dbReference>
<protein>
    <submittedName>
        <fullName evidence="8">DNA-binding transcriptional LysR family regulator</fullName>
    </submittedName>
</protein>
<dbReference type="InterPro" id="IPR050389">
    <property type="entry name" value="LysR-type_TF"/>
</dbReference>
<keyword evidence="3" id="KW-0536">Nodulation</keyword>
<dbReference type="PRINTS" id="PR00039">
    <property type="entry name" value="HTHLYSR"/>
</dbReference>
<evidence type="ECO:0000313" key="8">
    <source>
        <dbReference type="EMBL" id="MEY9322067.1"/>
    </source>
</evidence>
<dbReference type="GO" id="GO:0003677">
    <property type="term" value="F:DNA binding"/>
    <property type="evidence" value="ECO:0007669"/>
    <property type="project" value="UniProtKB-KW"/>
</dbReference>
<dbReference type="Gene3D" id="3.40.190.10">
    <property type="entry name" value="Periplasmic binding protein-like II"/>
    <property type="match status" value="2"/>
</dbReference>
<evidence type="ECO:0000256" key="1">
    <source>
        <dbReference type="ARBA" id="ARBA00003502"/>
    </source>
</evidence>
<sequence length="318" mass="34575">MKSIILISIIATMNLAAIDLNLLVAFEALMEERHVTRAAERIGLAQPSMSSALRRLRALFADELFLRAGAGMQPTEKALALAGPIGEALRQIRSALVPDQGFDPAIARRRITIAATDYGDLVVVPELTRLLRIEAPGIDLAVRPLTDATVALAKLERGELDALIGGHLPESPRCVRHRLFEERFVCVRDTARTNRSERLSLKDYATLPHALFSAAGGDGLPSVIDALLARHGLKRRVAVTLAHVVAVPFAVAGTDLIATMAERVARRFTHLADIAVVAPPIDIPAFAIDLIHPSRAARDPALRWFLDAVDRCAGRLRY</sequence>
<dbReference type="InterPro" id="IPR036390">
    <property type="entry name" value="WH_DNA-bd_sf"/>
</dbReference>
<accession>A0ABV4FGV7</accession>
<evidence type="ECO:0000256" key="3">
    <source>
        <dbReference type="ARBA" id="ARBA00022458"/>
    </source>
</evidence>
<feature type="domain" description="HTH lysR-type" evidence="7">
    <location>
        <begin position="18"/>
        <end position="75"/>
    </location>
</feature>
<dbReference type="PANTHER" id="PTHR30118">
    <property type="entry name" value="HTH-TYPE TRANSCRIPTIONAL REGULATOR LEUO-RELATED"/>
    <property type="match status" value="1"/>
</dbReference>
<evidence type="ECO:0000256" key="6">
    <source>
        <dbReference type="ARBA" id="ARBA00023163"/>
    </source>
</evidence>
<comment type="caution">
    <text evidence="8">The sequence shown here is derived from an EMBL/GenBank/DDBJ whole genome shotgun (WGS) entry which is preliminary data.</text>
</comment>
<keyword evidence="6" id="KW-0804">Transcription</keyword>
<organism evidence="8 9">
    <name type="scientific">Bradyrhizobium elkanii</name>
    <dbReference type="NCBI Taxonomy" id="29448"/>
    <lineage>
        <taxon>Bacteria</taxon>
        <taxon>Pseudomonadati</taxon>
        <taxon>Pseudomonadota</taxon>
        <taxon>Alphaproteobacteria</taxon>
        <taxon>Hyphomicrobiales</taxon>
        <taxon>Nitrobacteraceae</taxon>
        <taxon>Bradyrhizobium</taxon>
    </lineage>
</organism>
<dbReference type="InterPro" id="IPR036388">
    <property type="entry name" value="WH-like_DNA-bd_sf"/>
</dbReference>
<dbReference type="InterPro" id="IPR037402">
    <property type="entry name" value="YidZ_PBP2"/>
</dbReference>
<keyword evidence="9" id="KW-1185">Reference proteome</keyword>
<dbReference type="PROSITE" id="PS50931">
    <property type="entry name" value="HTH_LYSR"/>
    <property type="match status" value="1"/>
</dbReference>
<gene>
    <name evidence="8" type="ORF">ABIF29_008866</name>
</gene>
<evidence type="ECO:0000313" key="9">
    <source>
        <dbReference type="Proteomes" id="UP001565471"/>
    </source>
</evidence>
<comment type="function">
    <text evidence="1">NodD regulates the expression of the nodABCFE genes which encode other nodulation proteins. NodD is also a negative regulator of its own expression. Binds flavonoids as inducers.</text>
</comment>
<dbReference type="RefSeq" id="WP_240536775.1">
    <property type="nucleotide sequence ID" value="NZ_BJNL01000043.1"/>
</dbReference>
<keyword evidence="5 8" id="KW-0238">DNA-binding</keyword>
<keyword evidence="4" id="KW-0805">Transcription regulation</keyword>
<dbReference type="Proteomes" id="UP001565471">
    <property type="component" value="Unassembled WGS sequence"/>
</dbReference>
<dbReference type="GeneID" id="92950180"/>
<evidence type="ECO:0000256" key="4">
    <source>
        <dbReference type="ARBA" id="ARBA00023015"/>
    </source>
</evidence>
<dbReference type="Pfam" id="PF00126">
    <property type="entry name" value="HTH_1"/>
    <property type="match status" value="1"/>
</dbReference>
<dbReference type="SUPFAM" id="SSF46785">
    <property type="entry name" value="Winged helix' DNA-binding domain"/>
    <property type="match status" value="1"/>
</dbReference>
<dbReference type="Pfam" id="PF03466">
    <property type="entry name" value="LysR_substrate"/>
    <property type="match status" value="1"/>
</dbReference>
<dbReference type="Gene3D" id="1.10.10.10">
    <property type="entry name" value="Winged helix-like DNA-binding domain superfamily/Winged helix DNA-binding domain"/>
    <property type="match status" value="1"/>
</dbReference>
<dbReference type="SUPFAM" id="SSF53850">
    <property type="entry name" value="Periplasmic binding protein-like II"/>
    <property type="match status" value="1"/>
</dbReference>
<dbReference type="CDD" id="cd08417">
    <property type="entry name" value="PBP2_Nitroaromatics_like"/>
    <property type="match status" value="1"/>
</dbReference>
<dbReference type="EMBL" id="JBGBZA010000002">
    <property type="protein sequence ID" value="MEY9322067.1"/>
    <property type="molecule type" value="Genomic_DNA"/>
</dbReference>
<evidence type="ECO:0000256" key="2">
    <source>
        <dbReference type="ARBA" id="ARBA00009437"/>
    </source>
</evidence>
<dbReference type="InterPro" id="IPR005119">
    <property type="entry name" value="LysR_subst-bd"/>
</dbReference>
<evidence type="ECO:0000256" key="5">
    <source>
        <dbReference type="ARBA" id="ARBA00023125"/>
    </source>
</evidence>
<comment type="similarity">
    <text evidence="2">Belongs to the LysR transcriptional regulatory family.</text>
</comment>
<proteinExistence type="inferred from homology"/>